<dbReference type="Proteomes" id="UP000285897">
    <property type="component" value="Unassembled WGS sequence"/>
</dbReference>
<evidence type="ECO:0000313" key="16">
    <source>
        <dbReference type="EMBL" id="RHK95036.1"/>
    </source>
</evidence>
<dbReference type="EMBL" id="QRJH01000004">
    <property type="protein sequence ID" value="RHH18473.1"/>
    <property type="molecule type" value="Genomic_DNA"/>
</dbReference>
<evidence type="ECO:0000313" key="19">
    <source>
        <dbReference type="Proteomes" id="UP000095409"/>
    </source>
</evidence>
<reference evidence="21 22" key="2">
    <citation type="submission" date="2018-08" db="EMBL/GenBank/DDBJ databases">
        <title>A genome reference for cultivated species of the human gut microbiota.</title>
        <authorList>
            <person name="Zou Y."/>
            <person name="Xue W."/>
            <person name="Luo G."/>
        </authorList>
    </citation>
    <scope>NUCLEOTIDE SEQUENCE [LARGE SCALE GENOMIC DNA]</scope>
    <source>
        <strain evidence="14 22">AF14-23</strain>
        <strain evidence="13 23">AF29-2BH</strain>
        <strain evidence="17 26">AF37-6AC</strain>
        <strain evidence="16 25">AF39-4</strain>
        <strain evidence="15 24">AM18-2AC</strain>
        <strain evidence="12 21">OM03-6</strain>
    </source>
</reference>
<keyword evidence="6" id="KW-0813">Transport</keyword>
<organism evidence="10 19">
    <name type="scientific">Blautia obeum</name>
    <dbReference type="NCBI Taxonomy" id="40520"/>
    <lineage>
        <taxon>Bacteria</taxon>
        <taxon>Bacillati</taxon>
        <taxon>Bacillota</taxon>
        <taxon>Clostridia</taxon>
        <taxon>Lachnospirales</taxon>
        <taxon>Lachnospiraceae</taxon>
        <taxon>Blautia</taxon>
    </lineage>
</organism>
<evidence type="ECO:0000256" key="7">
    <source>
        <dbReference type="SAM" id="Coils"/>
    </source>
</evidence>
<dbReference type="Proteomes" id="UP000283585">
    <property type="component" value="Unassembled WGS sequence"/>
</dbReference>
<evidence type="ECO:0000256" key="1">
    <source>
        <dbReference type="ARBA" id="ARBA00004651"/>
    </source>
</evidence>
<evidence type="ECO:0000313" key="26">
    <source>
        <dbReference type="Proteomes" id="UP000285897"/>
    </source>
</evidence>
<keyword evidence="6" id="KW-0653">Protein transport</keyword>
<keyword evidence="5 8" id="KW-0472">Membrane</keyword>
<feature type="transmembrane region" description="Helical" evidence="8">
    <location>
        <begin position="5"/>
        <end position="26"/>
    </location>
</feature>
<dbReference type="Pfam" id="PF01618">
    <property type="entry name" value="MotA_ExbB"/>
    <property type="match status" value="1"/>
</dbReference>
<dbReference type="EMBL" id="RCXQ01000007">
    <property type="protein sequence ID" value="RYT66703.1"/>
    <property type="molecule type" value="Genomic_DNA"/>
</dbReference>
<dbReference type="AlphaFoldDB" id="A0A173YH64"/>
<comment type="similarity">
    <text evidence="6">Belongs to the exbB/tolQ family.</text>
</comment>
<dbReference type="EMBL" id="QRZI01000003">
    <property type="protein sequence ID" value="RGV65130.1"/>
    <property type="molecule type" value="Genomic_DNA"/>
</dbReference>
<keyword evidence="3 8" id="KW-0812">Transmembrane</keyword>
<proteinExistence type="inferred from homology"/>
<dbReference type="Proteomes" id="UP000284024">
    <property type="component" value="Unassembled WGS sequence"/>
</dbReference>
<dbReference type="Proteomes" id="UP000265828">
    <property type="component" value="Unassembled WGS sequence"/>
</dbReference>
<name>A0A173YH64_9FIRM</name>
<feature type="transmembrane region" description="Helical" evidence="8">
    <location>
        <begin position="182"/>
        <end position="201"/>
    </location>
</feature>
<evidence type="ECO:0000313" key="13">
    <source>
        <dbReference type="EMBL" id="RGQ07814.1"/>
    </source>
</evidence>
<evidence type="ECO:0000313" key="20">
    <source>
        <dbReference type="Proteomes" id="UP000095413"/>
    </source>
</evidence>
<dbReference type="Proteomes" id="UP000261105">
    <property type="component" value="Unassembled WGS sequence"/>
</dbReference>
<dbReference type="RefSeq" id="WP_005425021.1">
    <property type="nucleotide sequence ID" value="NZ_CABJDZ010000004.1"/>
</dbReference>
<evidence type="ECO:0000313" key="10">
    <source>
        <dbReference type="EMBL" id="CUN62953.1"/>
    </source>
</evidence>
<evidence type="ECO:0000256" key="3">
    <source>
        <dbReference type="ARBA" id="ARBA00022692"/>
    </source>
</evidence>
<protein>
    <recommendedName>
        <fullName evidence="9">MotA/TolQ/ExbB proton channel domain-containing protein</fullName>
    </recommendedName>
</protein>
<accession>A0A173YH64</accession>
<evidence type="ECO:0000313" key="11">
    <source>
        <dbReference type="EMBL" id="CUP31720.1"/>
    </source>
</evidence>
<dbReference type="EMBL" id="QRSS01000001">
    <property type="protein sequence ID" value="RGQ07814.1"/>
    <property type="molecule type" value="Genomic_DNA"/>
</dbReference>
<reference evidence="18 27" key="3">
    <citation type="journal article" date="2019" name="Science, e1252229">
        <title>Invertible promoters mediate bacterial phase variation, antibiotic resistance, and host adaptation in the gut.</title>
        <authorList>
            <person name="Jiang X."/>
            <person name="Hall A.B."/>
            <person name="Arthur T.D."/>
            <person name="Plichta D.R."/>
            <person name="Covington C.T."/>
            <person name="Poyet M."/>
            <person name="Crothers J."/>
            <person name="Moses P.L."/>
            <person name="Tolonen A.C."/>
            <person name="Vlamakis H."/>
            <person name="Alm E.J."/>
            <person name="Xavier R.J."/>
        </authorList>
    </citation>
    <scope>NUCLEOTIDE SEQUENCE [LARGE SCALE GENOMIC DNA]</scope>
    <source>
        <strain evidence="27">af_0058</strain>
        <strain evidence="18">Af_0058</strain>
    </source>
</reference>
<evidence type="ECO:0000256" key="4">
    <source>
        <dbReference type="ARBA" id="ARBA00022989"/>
    </source>
</evidence>
<evidence type="ECO:0000256" key="8">
    <source>
        <dbReference type="SAM" id="Phobius"/>
    </source>
</evidence>
<evidence type="ECO:0000313" key="21">
    <source>
        <dbReference type="Proteomes" id="UP000261105"/>
    </source>
</evidence>
<dbReference type="InterPro" id="IPR002898">
    <property type="entry name" value="MotA_ExbB_proton_chnl"/>
</dbReference>
<dbReference type="Proteomes" id="UP000284267">
    <property type="component" value="Unassembled WGS sequence"/>
</dbReference>
<evidence type="ECO:0000256" key="6">
    <source>
        <dbReference type="RuleBase" id="RU004057"/>
    </source>
</evidence>
<dbReference type="EMBL" id="CYZD01000002">
    <property type="protein sequence ID" value="CUN62953.1"/>
    <property type="molecule type" value="Genomic_DNA"/>
</dbReference>
<sequence length="543" mass="60928">MKKKIVNVVLFLAVLAAALGMTFYVGNNAMSVLLYNFVFLGIIAVVYVVGLFGGMFRMNRLAQSLGDAAQELEDMFKMPGRVAPDKIESMNGIFHNHYLDAKMKAFTDGIAKSQEGIVDIEEYINEEDLDLHIHKKLLEMAPDLFTSIGILGTFVGLVWGLKDFQPANYEAMTSSVSSLVDGIKVAFLTSIYGIAFSIVYTSGMKSEYSALTENLQLFLDKFHTYVMPSAETESMNLLVASQKNQTAAMNQMAEQFSVKMADSFEKVITPTFKKMNDSLDTLVSSVTKCQEDAVKEILDAFLKEMNTSFEIQFADFGKALTQLKDAQTDNTNYTTNLYQAMSKQLSDAYVEHEQTMKKMIEESTGLQKEYITAANRILLDNQTIQKQQQADYQHLADYLKEAEMSSAKFWVACNQTMQKYVEAAAQGMERISAAGKSNADVAAANRQVVEEFDQKLQEFAQYQKLSCKTMEQVRRLLTDISAAGSSDRVQLTAGRNLQKESLEKLQETMQTQSEMQQELLEEISKNIRELSKGVQKGKFGLFR</sequence>
<feature type="transmembrane region" description="Helical" evidence="8">
    <location>
        <begin position="32"/>
        <end position="56"/>
    </location>
</feature>
<dbReference type="OrthoDB" id="9782541at2"/>
<evidence type="ECO:0000313" key="17">
    <source>
        <dbReference type="EMBL" id="RHL48947.1"/>
    </source>
</evidence>
<evidence type="ECO:0000313" key="23">
    <source>
        <dbReference type="Proteomes" id="UP000283585"/>
    </source>
</evidence>
<feature type="transmembrane region" description="Helical" evidence="8">
    <location>
        <begin position="144"/>
        <end position="162"/>
    </location>
</feature>
<evidence type="ECO:0000256" key="2">
    <source>
        <dbReference type="ARBA" id="ARBA00022475"/>
    </source>
</evidence>
<dbReference type="Proteomes" id="UP000095413">
    <property type="component" value="Unassembled WGS sequence"/>
</dbReference>
<dbReference type="Proteomes" id="UP000095409">
    <property type="component" value="Unassembled WGS sequence"/>
</dbReference>
<evidence type="ECO:0000313" key="12">
    <source>
        <dbReference type="EMBL" id="RGN88943.1"/>
    </source>
</evidence>
<gene>
    <name evidence="17" type="ORF">DW021_06390</name>
    <name evidence="16" type="ORF">DW040_09810</name>
    <name evidence="15" type="ORF">DW222_08990</name>
    <name evidence="14" type="ORF">DWW07_05635</name>
    <name evidence="13" type="ORF">DWZ12_01055</name>
    <name evidence="12" type="ORF">DXB38_04475</name>
    <name evidence="18" type="ORF">EAI82_09145</name>
    <name evidence="10" type="ORF">ERS852394_00613</name>
    <name evidence="11" type="ORF">ERS852533_00964</name>
</gene>
<dbReference type="GO" id="GO:0015031">
    <property type="term" value="P:protein transport"/>
    <property type="evidence" value="ECO:0007669"/>
    <property type="project" value="UniProtKB-KW"/>
</dbReference>
<feature type="domain" description="MotA/TolQ/ExbB proton channel" evidence="9">
    <location>
        <begin position="119"/>
        <end position="201"/>
    </location>
</feature>
<evidence type="ECO:0000259" key="9">
    <source>
        <dbReference type="Pfam" id="PF01618"/>
    </source>
</evidence>
<comment type="subcellular location">
    <subcellularLocation>
        <location evidence="1">Cell membrane</location>
        <topology evidence="1">Multi-pass membrane protein</topology>
    </subcellularLocation>
    <subcellularLocation>
        <location evidence="6">Membrane</location>
        <topology evidence="6">Multi-pass membrane protein</topology>
    </subcellularLocation>
</comment>
<evidence type="ECO:0000313" key="14">
    <source>
        <dbReference type="EMBL" id="RGV65130.1"/>
    </source>
</evidence>
<dbReference type="EMBL" id="CZBA01000004">
    <property type="protein sequence ID" value="CUP31720.1"/>
    <property type="molecule type" value="Genomic_DNA"/>
</dbReference>
<keyword evidence="2" id="KW-1003">Cell membrane</keyword>
<evidence type="ECO:0000313" key="18">
    <source>
        <dbReference type="EMBL" id="RYT66703.1"/>
    </source>
</evidence>
<evidence type="ECO:0000313" key="24">
    <source>
        <dbReference type="Proteomes" id="UP000284024"/>
    </source>
</evidence>
<keyword evidence="7" id="KW-0175">Coiled coil</keyword>
<evidence type="ECO:0000313" key="25">
    <source>
        <dbReference type="Proteomes" id="UP000284267"/>
    </source>
</evidence>
<dbReference type="EMBL" id="QROS01000003">
    <property type="protein sequence ID" value="RHL48947.1"/>
    <property type="molecule type" value="Genomic_DNA"/>
</dbReference>
<evidence type="ECO:0000313" key="15">
    <source>
        <dbReference type="EMBL" id="RHH18473.1"/>
    </source>
</evidence>
<evidence type="ECO:0000313" key="27">
    <source>
        <dbReference type="Proteomes" id="UP000293506"/>
    </source>
</evidence>
<evidence type="ECO:0000256" key="5">
    <source>
        <dbReference type="ARBA" id="ARBA00023136"/>
    </source>
</evidence>
<reference evidence="19 20" key="1">
    <citation type="submission" date="2015-09" db="EMBL/GenBank/DDBJ databases">
        <authorList>
            <consortium name="Pathogen Informatics"/>
        </authorList>
    </citation>
    <scope>NUCLEOTIDE SEQUENCE [LARGE SCALE GENOMIC DNA]</scope>
    <source>
        <strain evidence="10 19">2789STDY5608837</strain>
        <strain evidence="11 20">2789STDY5834921</strain>
    </source>
</reference>
<evidence type="ECO:0000313" key="22">
    <source>
        <dbReference type="Proteomes" id="UP000265828"/>
    </source>
</evidence>
<dbReference type="EMBL" id="QROE01000004">
    <property type="protein sequence ID" value="RHK95036.1"/>
    <property type="molecule type" value="Genomic_DNA"/>
</dbReference>
<dbReference type="Proteomes" id="UP000293506">
    <property type="component" value="Unassembled WGS sequence"/>
</dbReference>
<dbReference type="GO" id="GO:0005886">
    <property type="term" value="C:plasma membrane"/>
    <property type="evidence" value="ECO:0007669"/>
    <property type="project" value="UniProtKB-SubCell"/>
</dbReference>
<dbReference type="GeneID" id="79803850"/>
<feature type="coiled-coil region" evidence="7">
    <location>
        <begin position="342"/>
        <end position="369"/>
    </location>
</feature>
<dbReference type="EMBL" id="QSUZ01000004">
    <property type="protein sequence ID" value="RGN88943.1"/>
    <property type="molecule type" value="Genomic_DNA"/>
</dbReference>
<keyword evidence="4 8" id="KW-1133">Transmembrane helix</keyword>